<organism evidence="1 2">
    <name type="scientific">Leptospira kemamanensis</name>
    <dbReference type="NCBI Taxonomy" id="2484942"/>
    <lineage>
        <taxon>Bacteria</taxon>
        <taxon>Pseudomonadati</taxon>
        <taxon>Spirochaetota</taxon>
        <taxon>Spirochaetia</taxon>
        <taxon>Leptospirales</taxon>
        <taxon>Leptospiraceae</taxon>
        <taxon>Leptospira</taxon>
    </lineage>
</organism>
<evidence type="ECO:0000313" key="1">
    <source>
        <dbReference type="EMBL" id="TGL47183.1"/>
    </source>
</evidence>
<gene>
    <name evidence="1" type="ORF">EHQ59_16265</name>
</gene>
<sequence length="341" mass="39335">MKTIPYSLSILFCLFLSCTPKDFTIPANPYAKWAKESLGLKESTLPKKTGEWSERVFPLDKERSRSIQELNAIDGFEDNPSGTKDLTVWKKRIQELQRLYPREVNDLANELIYGIYFVTNLGSTGVTGIIRNKEGKPVGGIIFLDSDLLSEGGNDWATKKENTAFQQSETESIEVQLDHSNSLQTSLSFIFLHEFGHIVAIVKHYVPDYAEEIRDFRSYLHFQSLWWSETYSPYENTFFPERPTIKFYQKNPKIPIFPDGKFLYKKLINTQFVSLYAATNADDTFAEAFAQYIHVSVLKKEYKVFLKTNSNRETLLSEPILKEGGRKFRELFQTILVSHSP</sequence>
<evidence type="ECO:0008006" key="3">
    <source>
        <dbReference type="Google" id="ProtNLM"/>
    </source>
</evidence>
<dbReference type="AlphaFoldDB" id="A0A4R9JKT5"/>
<accession>A0A4R9JKT5</accession>
<keyword evidence="2" id="KW-1185">Reference proteome</keyword>
<dbReference type="Proteomes" id="UP000297609">
    <property type="component" value="Unassembled WGS sequence"/>
</dbReference>
<dbReference type="InterPro" id="IPR024079">
    <property type="entry name" value="MetalloPept_cat_dom_sf"/>
</dbReference>
<comment type="caution">
    <text evidence="1">The sequence shown here is derived from an EMBL/GenBank/DDBJ whole genome shotgun (WGS) entry which is preliminary data.</text>
</comment>
<dbReference type="OrthoDB" id="8699919at2"/>
<evidence type="ECO:0000313" key="2">
    <source>
        <dbReference type="Proteomes" id="UP000297609"/>
    </source>
</evidence>
<dbReference type="GO" id="GO:0008237">
    <property type="term" value="F:metallopeptidase activity"/>
    <property type="evidence" value="ECO:0007669"/>
    <property type="project" value="InterPro"/>
</dbReference>
<dbReference type="RefSeq" id="WP_135620866.1">
    <property type="nucleotide sequence ID" value="NZ_RQGG01000050.1"/>
</dbReference>
<dbReference type="PROSITE" id="PS51257">
    <property type="entry name" value="PROKAR_LIPOPROTEIN"/>
    <property type="match status" value="1"/>
</dbReference>
<dbReference type="EMBL" id="RQGG01000050">
    <property type="protein sequence ID" value="TGL47183.1"/>
    <property type="molecule type" value="Genomic_DNA"/>
</dbReference>
<dbReference type="Gene3D" id="3.40.390.10">
    <property type="entry name" value="Collagenase (Catalytic Domain)"/>
    <property type="match status" value="1"/>
</dbReference>
<proteinExistence type="predicted"/>
<name>A0A4R9JKT5_9LEPT</name>
<protein>
    <recommendedName>
        <fullName evidence="3">Lipoprotein</fullName>
    </recommendedName>
</protein>
<reference evidence="1" key="1">
    <citation type="journal article" date="2019" name="PLoS Negl. Trop. Dis.">
        <title>Revisiting the worldwide diversity of Leptospira species in the environment.</title>
        <authorList>
            <person name="Vincent A.T."/>
            <person name="Schiettekatte O."/>
            <person name="Bourhy P."/>
            <person name="Veyrier F.J."/>
            <person name="Picardeau M."/>
        </authorList>
    </citation>
    <scope>NUCLEOTIDE SEQUENCE [LARGE SCALE GENOMIC DNA]</scope>
    <source>
        <strain evidence="1">201702454</strain>
    </source>
</reference>